<feature type="transmembrane region" description="Helical" evidence="2">
    <location>
        <begin position="21"/>
        <end position="45"/>
    </location>
</feature>
<sequence length="235" mass="25149">MEETGGPSQKQMSSSIYAGPAVWYFLLFVLRAFHLLGGILFSLSLDSSMSLVLHGVALLVLAAECGAAHRSITASSSDLRQKRRWTAAHLALYAAALLALAGCLLAPREIDLPPSFPPDFPKIPDSSGMRILYVPDIFAAVCSAAAFFTLPALRVRNWNSLPRDEGLFVGDAIPVAVYADSGYEDEEEAEDDDEGGESRPLAAAFRAQQTGRRGNETDDEGILALVEGGYAGSRV</sequence>
<evidence type="ECO:0000256" key="1">
    <source>
        <dbReference type="SAM" id="MobiDB-lite"/>
    </source>
</evidence>
<comment type="caution">
    <text evidence="3">The sequence shown here is derived from an EMBL/GenBank/DDBJ whole genome shotgun (WGS) entry which is preliminary data.</text>
</comment>
<dbReference type="Proteomes" id="UP001303115">
    <property type="component" value="Unassembled WGS sequence"/>
</dbReference>
<protein>
    <submittedName>
        <fullName evidence="3">Uncharacterized protein</fullName>
    </submittedName>
</protein>
<accession>A0AAN6SK21</accession>
<reference evidence="4" key="1">
    <citation type="journal article" date="2023" name="Mol. Phylogenet. Evol.">
        <title>Genome-scale phylogeny and comparative genomics of the fungal order Sordariales.</title>
        <authorList>
            <person name="Hensen N."/>
            <person name="Bonometti L."/>
            <person name="Westerberg I."/>
            <person name="Brannstrom I.O."/>
            <person name="Guillou S."/>
            <person name="Cros-Aarteil S."/>
            <person name="Calhoun S."/>
            <person name="Haridas S."/>
            <person name="Kuo A."/>
            <person name="Mondo S."/>
            <person name="Pangilinan J."/>
            <person name="Riley R."/>
            <person name="LaButti K."/>
            <person name="Andreopoulos B."/>
            <person name="Lipzen A."/>
            <person name="Chen C."/>
            <person name="Yan M."/>
            <person name="Daum C."/>
            <person name="Ng V."/>
            <person name="Clum A."/>
            <person name="Steindorff A."/>
            <person name="Ohm R.A."/>
            <person name="Martin F."/>
            <person name="Silar P."/>
            <person name="Natvig D.O."/>
            <person name="Lalanne C."/>
            <person name="Gautier V."/>
            <person name="Ament-Velasquez S.L."/>
            <person name="Kruys A."/>
            <person name="Hutchinson M.I."/>
            <person name="Powell A.J."/>
            <person name="Barry K."/>
            <person name="Miller A.N."/>
            <person name="Grigoriev I.V."/>
            <person name="Debuchy R."/>
            <person name="Gladieux P."/>
            <person name="Hiltunen Thoren M."/>
            <person name="Johannesson H."/>
        </authorList>
    </citation>
    <scope>NUCLEOTIDE SEQUENCE [LARGE SCALE GENOMIC DNA]</scope>
    <source>
        <strain evidence="4">CBS 284.82</strain>
    </source>
</reference>
<keyword evidence="2" id="KW-1133">Transmembrane helix</keyword>
<keyword evidence="2" id="KW-0472">Membrane</keyword>
<feature type="transmembrane region" description="Helical" evidence="2">
    <location>
        <begin position="51"/>
        <end position="69"/>
    </location>
</feature>
<evidence type="ECO:0000313" key="3">
    <source>
        <dbReference type="EMBL" id="KAK4031241.1"/>
    </source>
</evidence>
<evidence type="ECO:0000313" key="4">
    <source>
        <dbReference type="Proteomes" id="UP001303115"/>
    </source>
</evidence>
<gene>
    <name evidence="3" type="ORF">C8A01DRAFT_42279</name>
</gene>
<organism evidence="3 4">
    <name type="scientific">Parachaetomium inaequale</name>
    <dbReference type="NCBI Taxonomy" id="2588326"/>
    <lineage>
        <taxon>Eukaryota</taxon>
        <taxon>Fungi</taxon>
        <taxon>Dikarya</taxon>
        <taxon>Ascomycota</taxon>
        <taxon>Pezizomycotina</taxon>
        <taxon>Sordariomycetes</taxon>
        <taxon>Sordariomycetidae</taxon>
        <taxon>Sordariales</taxon>
        <taxon>Chaetomiaceae</taxon>
        <taxon>Parachaetomium</taxon>
    </lineage>
</organism>
<proteinExistence type="predicted"/>
<feature type="transmembrane region" description="Helical" evidence="2">
    <location>
        <begin position="130"/>
        <end position="153"/>
    </location>
</feature>
<evidence type="ECO:0000256" key="2">
    <source>
        <dbReference type="SAM" id="Phobius"/>
    </source>
</evidence>
<feature type="region of interest" description="Disordered" evidence="1">
    <location>
        <begin position="183"/>
        <end position="220"/>
    </location>
</feature>
<feature type="compositionally biased region" description="Acidic residues" evidence="1">
    <location>
        <begin position="183"/>
        <end position="195"/>
    </location>
</feature>
<name>A0AAN6SK21_9PEZI</name>
<keyword evidence="2" id="KW-0812">Transmembrane</keyword>
<keyword evidence="4" id="KW-1185">Reference proteome</keyword>
<feature type="transmembrane region" description="Helical" evidence="2">
    <location>
        <begin position="90"/>
        <end position="110"/>
    </location>
</feature>
<dbReference type="AlphaFoldDB" id="A0AAN6SK21"/>
<dbReference type="EMBL" id="MU854939">
    <property type="protein sequence ID" value="KAK4031241.1"/>
    <property type="molecule type" value="Genomic_DNA"/>
</dbReference>